<dbReference type="AlphaFoldDB" id="A0A1L9QVP6"/>
<dbReference type="Proteomes" id="UP000183940">
    <property type="component" value="Unassembled WGS sequence"/>
</dbReference>
<comment type="caution">
    <text evidence="1">The sequence shown here is derived from an EMBL/GenBank/DDBJ whole genome shotgun (WGS) entry which is preliminary data.</text>
</comment>
<evidence type="ECO:0000313" key="1">
    <source>
        <dbReference type="EMBL" id="OJJ26744.1"/>
    </source>
</evidence>
<protein>
    <submittedName>
        <fullName evidence="1">Uncharacterized protein</fullName>
    </submittedName>
</protein>
<dbReference type="STRING" id="1925591.BI308_05060"/>
<evidence type="ECO:0000313" key="2">
    <source>
        <dbReference type="Proteomes" id="UP000183940"/>
    </source>
</evidence>
<sequence>MTVNDTPIKNQSATTVVRKIEKDIAEKGELGNFLLPLASNHSLTVLINSFTAIDFFVCV</sequence>
<dbReference type="EMBL" id="MLAW01000005">
    <property type="protein sequence ID" value="OJJ26744.1"/>
    <property type="molecule type" value="Genomic_DNA"/>
</dbReference>
<gene>
    <name evidence="1" type="ORF">BI308_05060</name>
</gene>
<name>A0A1L9QVP6_9CYAN</name>
<reference evidence="1" key="1">
    <citation type="submission" date="2016-10" db="EMBL/GenBank/DDBJ databases">
        <title>CRISPR-Cas defence system in Roseofilum reptotaenium: evidence of a bacteriophage-cyanobacterium arms race in the coral black band disease.</title>
        <authorList>
            <person name="Buerger P."/>
            <person name="Wood-Charlson E.M."/>
            <person name="Weynberg K.D."/>
            <person name="Willis B."/>
            <person name="Van Oppen M.J."/>
        </authorList>
    </citation>
    <scope>NUCLEOTIDE SEQUENCE [LARGE SCALE GENOMIC DNA]</scope>
    <source>
        <strain evidence="1">AO1-A</strain>
    </source>
</reference>
<accession>A0A1L9QVP6</accession>
<organism evidence="1 2">
    <name type="scientific">Roseofilum reptotaenium AO1-A</name>
    <dbReference type="NCBI Taxonomy" id="1925591"/>
    <lineage>
        <taxon>Bacteria</taxon>
        <taxon>Bacillati</taxon>
        <taxon>Cyanobacteriota</taxon>
        <taxon>Cyanophyceae</taxon>
        <taxon>Desertifilales</taxon>
        <taxon>Desertifilaceae</taxon>
        <taxon>Roseofilum</taxon>
    </lineage>
</organism>
<keyword evidence="2" id="KW-1185">Reference proteome</keyword>
<proteinExistence type="predicted"/>